<dbReference type="Proteomes" id="UP000199337">
    <property type="component" value="Unassembled WGS sequence"/>
</dbReference>
<gene>
    <name evidence="1" type="ORF">SAMN05660649_03139</name>
</gene>
<sequence>MSLSFEQVNDILTNRFGLLSKTGIKKGYVLYSYYFKDRYTDTRKQVVAHEITALQNGGCGGYIYVAHLKEFNNHPARKKDGYLKIGDLTMDEFIDIAEKVIREYK</sequence>
<dbReference type="EMBL" id="FOOX01000012">
    <property type="protein sequence ID" value="SFG92314.1"/>
    <property type="molecule type" value="Genomic_DNA"/>
</dbReference>
<evidence type="ECO:0000313" key="2">
    <source>
        <dbReference type="Proteomes" id="UP000199337"/>
    </source>
</evidence>
<name>A0A1I2VSQ0_9FIRM</name>
<dbReference type="AlphaFoldDB" id="A0A1I2VSQ0"/>
<organism evidence="1 2">
    <name type="scientific">Desulfotruncus arcticus DSM 17038</name>
    <dbReference type="NCBI Taxonomy" id="1121424"/>
    <lineage>
        <taxon>Bacteria</taxon>
        <taxon>Bacillati</taxon>
        <taxon>Bacillota</taxon>
        <taxon>Clostridia</taxon>
        <taxon>Eubacteriales</taxon>
        <taxon>Desulfallaceae</taxon>
        <taxon>Desulfotruncus</taxon>
    </lineage>
</organism>
<dbReference type="STRING" id="341036.SAMN05660649_03139"/>
<accession>A0A1I2VSQ0</accession>
<reference evidence="2" key="1">
    <citation type="submission" date="2016-10" db="EMBL/GenBank/DDBJ databases">
        <authorList>
            <person name="Varghese N."/>
            <person name="Submissions S."/>
        </authorList>
    </citation>
    <scope>NUCLEOTIDE SEQUENCE [LARGE SCALE GENOMIC DNA]</scope>
    <source>
        <strain evidence="2">DSM 17038</strain>
    </source>
</reference>
<proteinExistence type="predicted"/>
<keyword evidence="2" id="KW-1185">Reference proteome</keyword>
<evidence type="ECO:0000313" key="1">
    <source>
        <dbReference type="EMBL" id="SFG92314.1"/>
    </source>
</evidence>
<protein>
    <submittedName>
        <fullName evidence="1">Uncharacterized protein</fullName>
    </submittedName>
</protein>